<dbReference type="RefSeq" id="XP_028864782.1">
    <property type="nucleotide sequence ID" value="XM_029008949.1"/>
</dbReference>
<feature type="compositionally biased region" description="Polar residues" evidence="1">
    <location>
        <begin position="278"/>
        <end position="294"/>
    </location>
</feature>
<keyword evidence="3" id="KW-1185">Reference proteome</keyword>
<dbReference type="Proteomes" id="UP000236319">
    <property type="component" value="Unassembled WGS sequence"/>
</dbReference>
<feature type="compositionally biased region" description="Acidic residues" evidence="1">
    <location>
        <begin position="18"/>
        <end position="31"/>
    </location>
</feature>
<evidence type="ECO:0000313" key="2">
    <source>
        <dbReference type="EMBL" id="GBE58539.1"/>
    </source>
</evidence>
<sequence length="370" mass="39149">MERRKLQNASNCPRENTEEQADDGENNDDNEVGTVAHQHVKGLVGVGVGELLQVFGDGIIVGNGVTSFAESLNFSVNNGKVSRVVDLATSVDGGADTNGDDGEENNEGVNSQHDDLEGLEAEEPADRADDITNNASQRPEETQAEGPVAAAGSAKREGNTQTETDGGNDNHDLSGAVGTLDHLSLVEEGGRNHRKQTNEEEEVTVVNQKLVQTGVDGADNGLRENLEGVADKGVTALQVDCADRSSSTAVSSLEDSNNQHRDLEACGDEVSQDKKTKGSNSQDHVGSTSTLEQVKANSLDVRNIAGSNDGTNVKLVRRAQKHTVSNGHLKRNGVHVKAKLGAVNAGSFAEGTHLSYMLSDQHTQSKQNTR</sequence>
<proteinExistence type="predicted"/>
<feature type="region of interest" description="Disordered" evidence="1">
    <location>
        <begin position="90"/>
        <end position="176"/>
    </location>
</feature>
<dbReference type="VEuPathDB" id="PiroplasmaDB:BOVATA_000320"/>
<protein>
    <submittedName>
        <fullName evidence="2">Piso0 005679, putative</fullName>
    </submittedName>
</protein>
<evidence type="ECO:0000256" key="1">
    <source>
        <dbReference type="SAM" id="MobiDB-lite"/>
    </source>
</evidence>
<feature type="region of interest" description="Disordered" evidence="1">
    <location>
        <begin position="268"/>
        <end position="294"/>
    </location>
</feature>
<dbReference type="EMBL" id="BDSA01000001">
    <property type="protein sequence ID" value="GBE58539.1"/>
    <property type="molecule type" value="Genomic_DNA"/>
</dbReference>
<organism evidence="2 3">
    <name type="scientific">Babesia ovata</name>
    <dbReference type="NCBI Taxonomy" id="189622"/>
    <lineage>
        <taxon>Eukaryota</taxon>
        <taxon>Sar</taxon>
        <taxon>Alveolata</taxon>
        <taxon>Apicomplexa</taxon>
        <taxon>Aconoidasida</taxon>
        <taxon>Piroplasmida</taxon>
        <taxon>Babesiidae</taxon>
        <taxon>Babesia</taxon>
    </lineage>
</organism>
<feature type="region of interest" description="Disordered" evidence="1">
    <location>
        <begin position="1"/>
        <end position="31"/>
    </location>
</feature>
<dbReference type="OrthoDB" id="10574338at2759"/>
<name>A0A2H6K6D0_9APIC</name>
<dbReference type="GeneID" id="39872309"/>
<comment type="caution">
    <text evidence="2">The sequence shown here is derived from an EMBL/GenBank/DDBJ whole genome shotgun (WGS) entry which is preliminary data.</text>
</comment>
<reference evidence="2 3" key="1">
    <citation type="journal article" date="2017" name="BMC Genomics">
        <title>Whole-genome assembly of Babesia ovata and comparative genomics between closely related pathogens.</title>
        <authorList>
            <person name="Yamagishi J."/>
            <person name="Asada M."/>
            <person name="Hakimi H."/>
            <person name="Tanaka T.Q."/>
            <person name="Sugimoto C."/>
            <person name="Kawazu S."/>
        </authorList>
    </citation>
    <scope>NUCLEOTIDE SEQUENCE [LARGE SCALE GENOMIC DNA]</scope>
    <source>
        <strain evidence="2 3">Miyake</strain>
    </source>
</reference>
<accession>A0A2H6K6D0</accession>
<dbReference type="AlphaFoldDB" id="A0A2H6K6D0"/>
<gene>
    <name evidence="2" type="ORF">BOVATA_000320</name>
</gene>
<evidence type="ECO:0000313" key="3">
    <source>
        <dbReference type="Proteomes" id="UP000236319"/>
    </source>
</evidence>